<protein>
    <submittedName>
        <fullName evidence="3">Uncharacterized protein</fullName>
    </submittedName>
</protein>
<dbReference type="Pfam" id="PF03409">
    <property type="entry name" value="Glycoprotein"/>
    <property type="match status" value="1"/>
</dbReference>
<dbReference type="PANTHER" id="PTHR21733:SF7">
    <property type="entry name" value="CUB_2 DOMAIN-CONTAINING PROTEIN-RELATED"/>
    <property type="match status" value="1"/>
</dbReference>
<evidence type="ECO:0000313" key="3">
    <source>
        <dbReference type="EMBL" id="CAB3404892.1"/>
    </source>
</evidence>
<keyword evidence="4" id="KW-1185">Reference proteome</keyword>
<feature type="chain" id="PRO_5035760164" evidence="2">
    <location>
        <begin position="16"/>
        <end position="338"/>
    </location>
</feature>
<feature type="coiled-coil region" evidence="1">
    <location>
        <begin position="52"/>
        <end position="79"/>
    </location>
</feature>
<dbReference type="Proteomes" id="UP000494206">
    <property type="component" value="Unassembled WGS sequence"/>
</dbReference>
<gene>
    <name evidence="3" type="ORF">CBOVIS_LOCUS7155</name>
</gene>
<dbReference type="GO" id="GO:0045121">
    <property type="term" value="C:membrane raft"/>
    <property type="evidence" value="ECO:0007669"/>
    <property type="project" value="TreeGrafter"/>
</dbReference>
<comment type="caution">
    <text evidence="3">The sequence shown here is derived from an EMBL/GenBank/DDBJ whole genome shotgun (WGS) entry which is preliminary data.</text>
</comment>
<sequence>MHFRLFTLIFSLTSAVPILIPVNEICKRGDSFWTVEPGALLFVASTDEPKELNAIRVKNAKLERTLDEVNRELNSDGSKVGWKLTTDTVAFFASANCANLTGVVYITTAKQADDPNFLVYHADRRMNIQTDRDQTTIVIISEHIYSVDGFGRALKTTKISNIQQRFDGKLTMYRGAPGANYRNPIIKEVANQKVFENPLNSSKVANFFYNIDPMQVNFDVFYVSADKFLKLLVEPVWEDPNSMPNNRLTSTGLITCQHKCEKVTIGFSTRIATAISGAMYNTDVYGNVQINIQNLMKKITGQSIGEVSARIAAQQIVITPSEEDDGFYAFQYFLVMTK</sequence>
<organism evidence="3 4">
    <name type="scientific">Caenorhabditis bovis</name>
    <dbReference type="NCBI Taxonomy" id="2654633"/>
    <lineage>
        <taxon>Eukaryota</taxon>
        <taxon>Metazoa</taxon>
        <taxon>Ecdysozoa</taxon>
        <taxon>Nematoda</taxon>
        <taxon>Chromadorea</taxon>
        <taxon>Rhabditida</taxon>
        <taxon>Rhabditina</taxon>
        <taxon>Rhabditomorpha</taxon>
        <taxon>Rhabditoidea</taxon>
        <taxon>Rhabditidae</taxon>
        <taxon>Peloderinae</taxon>
        <taxon>Caenorhabditis</taxon>
    </lineage>
</organism>
<feature type="signal peptide" evidence="2">
    <location>
        <begin position="1"/>
        <end position="15"/>
    </location>
</feature>
<keyword evidence="2" id="KW-0732">Signal</keyword>
<reference evidence="3 4" key="1">
    <citation type="submission" date="2020-04" db="EMBL/GenBank/DDBJ databases">
        <authorList>
            <person name="Laetsch R D."/>
            <person name="Stevens L."/>
            <person name="Kumar S."/>
            <person name="Blaxter L. M."/>
        </authorList>
    </citation>
    <scope>NUCLEOTIDE SEQUENCE [LARGE SCALE GENOMIC DNA]</scope>
</reference>
<name>A0A8S1EXF0_9PELO</name>
<proteinExistence type="predicted"/>
<dbReference type="InterPro" id="IPR005071">
    <property type="entry name" value="Glycoprotein"/>
</dbReference>
<evidence type="ECO:0000313" key="4">
    <source>
        <dbReference type="Proteomes" id="UP000494206"/>
    </source>
</evidence>
<dbReference type="EMBL" id="CADEPM010000004">
    <property type="protein sequence ID" value="CAB3404892.1"/>
    <property type="molecule type" value="Genomic_DNA"/>
</dbReference>
<accession>A0A8S1EXF0</accession>
<keyword evidence="1" id="KW-0175">Coiled coil</keyword>
<dbReference type="OrthoDB" id="5807757at2759"/>
<dbReference type="AlphaFoldDB" id="A0A8S1EXF0"/>
<dbReference type="PANTHER" id="PTHR21733">
    <property type="entry name" value="CUB_2 DOMAIN-CONTAINING PROTEIN-RELATED-RELATED"/>
    <property type="match status" value="1"/>
</dbReference>
<dbReference type="GO" id="GO:0045087">
    <property type="term" value="P:innate immune response"/>
    <property type="evidence" value="ECO:0007669"/>
    <property type="project" value="TreeGrafter"/>
</dbReference>
<evidence type="ECO:0000256" key="1">
    <source>
        <dbReference type="SAM" id="Coils"/>
    </source>
</evidence>
<evidence type="ECO:0000256" key="2">
    <source>
        <dbReference type="SAM" id="SignalP"/>
    </source>
</evidence>